<accession>A0A2I4EMB4</accession>
<dbReference type="RefSeq" id="XP_018820537.1">
    <property type="nucleotide sequence ID" value="XM_018964992.2"/>
</dbReference>
<reference evidence="3" key="1">
    <citation type="submission" date="2025-08" db="UniProtKB">
        <authorList>
            <consortium name="RefSeq"/>
        </authorList>
    </citation>
    <scope>IDENTIFICATION</scope>
    <source>
        <tissue evidence="3">Leaves</tissue>
    </source>
</reference>
<dbReference type="Pfam" id="PF00656">
    <property type="entry name" value="Peptidase_C14"/>
    <property type="match status" value="1"/>
</dbReference>
<proteinExistence type="inferred from homology"/>
<dbReference type="GO" id="GO:0005737">
    <property type="term" value="C:cytoplasm"/>
    <property type="evidence" value="ECO:0000318"/>
    <property type="project" value="GO_Central"/>
</dbReference>
<protein>
    <submittedName>
        <fullName evidence="3">Metacaspase-1-like isoform X1</fullName>
    </submittedName>
</protein>
<dbReference type="STRING" id="51240.A0A2I4EMB4"/>
<dbReference type="KEGG" id="jre:108990879"/>
<dbReference type="Gene3D" id="3.40.50.12660">
    <property type="match status" value="1"/>
</dbReference>
<dbReference type="GeneID" id="108990879"/>
<dbReference type="PANTHER" id="PTHR48104:SF17">
    <property type="entry name" value="METACASPASE-3"/>
    <property type="match status" value="1"/>
</dbReference>
<dbReference type="OrthoDB" id="3223806at2759"/>
<organism evidence="2 3">
    <name type="scientific">Juglans regia</name>
    <name type="common">English walnut</name>
    <dbReference type="NCBI Taxonomy" id="51240"/>
    <lineage>
        <taxon>Eukaryota</taxon>
        <taxon>Viridiplantae</taxon>
        <taxon>Streptophyta</taxon>
        <taxon>Embryophyta</taxon>
        <taxon>Tracheophyta</taxon>
        <taxon>Spermatophyta</taxon>
        <taxon>Magnoliopsida</taxon>
        <taxon>eudicotyledons</taxon>
        <taxon>Gunneridae</taxon>
        <taxon>Pentapetalae</taxon>
        <taxon>rosids</taxon>
        <taxon>fabids</taxon>
        <taxon>Fagales</taxon>
        <taxon>Juglandaceae</taxon>
        <taxon>Juglans</taxon>
    </lineage>
</organism>
<gene>
    <name evidence="3" type="primary">LOC108990879</name>
</gene>
<dbReference type="InterPro" id="IPR050452">
    <property type="entry name" value="Metacaspase"/>
</dbReference>
<dbReference type="Gramene" id="Jr13_04170_p1">
    <property type="protein sequence ID" value="cds.Jr13_04170_p1"/>
    <property type="gene ID" value="Jr13_04170"/>
</dbReference>
<dbReference type="Proteomes" id="UP000235220">
    <property type="component" value="Chromosome 13"/>
</dbReference>
<dbReference type="GO" id="GO:0004197">
    <property type="term" value="F:cysteine-type endopeptidase activity"/>
    <property type="evidence" value="ECO:0000318"/>
    <property type="project" value="GO_Central"/>
</dbReference>
<dbReference type="AlphaFoldDB" id="A0A2I4EMB4"/>
<keyword evidence="2" id="KW-1185">Reference proteome</keyword>
<evidence type="ECO:0000313" key="3">
    <source>
        <dbReference type="RefSeq" id="XP_018820537.1"/>
    </source>
</evidence>
<evidence type="ECO:0000313" key="2">
    <source>
        <dbReference type="Proteomes" id="UP000235220"/>
    </source>
</evidence>
<sequence>MKVQIIMAGRRSRVEKCNWCGTQQWVPYETQIFKCGECRAIIQLPNKDNDHWLKVHDSVYNPGVRFRNVVETAAPGLRAMPLKAGRKRAVLCGVTYKSSNRPLKGSVNDVKCMQYLLAEKFHFPKDSILILTEEEKDPFRIPTIKNIRMAMIWLVKGVQRGDSLVFYFSGHGSYVRDYSNDEEDGNNETLCPVDFETAGMIIDDEINATIVRPLPKGAYLHAIVDACHSGTILDLQHVYRPSQDHSGWEGKDGEWEFQECRSGVYKGTSGGLAISISACSDSQTSMDTTAFTGNVPTGALTYNLIQAVEKEPRITYGRLIHSMRTAIREARHGIHQNAGSISSFVNKLRSPFSQEPQLSSSERFDVSKKQFVL</sequence>
<dbReference type="PANTHER" id="PTHR48104">
    <property type="entry name" value="METACASPASE-4"/>
    <property type="match status" value="1"/>
</dbReference>
<name>A0A2I4EMB4_JUGRE</name>
<evidence type="ECO:0000256" key="1">
    <source>
        <dbReference type="ARBA" id="ARBA00009005"/>
    </source>
</evidence>
<dbReference type="InterPro" id="IPR011600">
    <property type="entry name" value="Pept_C14_caspase"/>
</dbReference>
<comment type="similarity">
    <text evidence="1">Belongs to the peptidase C14B family.</text>
</comment>
<dbReference type="GO" id="GO:0006508">
    <property type="term" value="P:proteolysis"/>
    <property type="evidence" value="ECO:0000318"/>
    <property type="project" value="GO_Central"/>
</dbReference>